<sequence>MHGYTFLKSSKIEYEQPQDGRTTSKFRGLATTKPGCFFLFCSVQVLTVKINTLTGLEERTTRNGCGLLND</sequence>
<reference evidence="1" key="1">
    <citation type="submission" date="2019-03" db="EMBL/GenBank/DDBJ databases">
        <authorList>
            <person name="Mank J."/>
            <person name="Almeida P."/>
        </authorList>
    </citation>
    <scope>NUCLEOTIDE SEQUENCE</scope>
    <source>
        <strain evidence="1">78183</strain>
    </source>
</reference>
<evidence type="ECO:0000313" key="1">
    <source>
        <dbReference type="EMBL" id="VFU54151.1"/>
    </source>
</evidence>
<dbReference type="EMBL" id="CAADRP010001830">
    <property type="protein sequence ID" value="VFU54151.1"/>
    <property type="molecule type" value="Genomic_DNA"/>
</dbReference>
<organism evidence="1">
    <name type="scientific">Salix viminalis</name>
    <name type="common">Common osier</name>
    <name type="synonym">Basket willow</name>
    <dbReference type="NCBI Taxonomy" id="40686"/>
    <lineage>
        <taxon>Eukaryota</taxon>
        <taxon>Viridiplantae</taxon>
        <taxon>Streptophyta</taxon>
        <taxon>Embryophyta</taxon>
        <taxon>Tracheophyta</taxon>
        <taxon>Spermatophyta</taxon>
        <taxon>Magnoliopsida</taxon>
        <taxon>eudicotyledons</taxon>
        <taxon>Gunneridae</taxon>
        <taxon>Pentapetalae</taxon>
        <taxon>rosids</taxon>
        <taxon>fabids</taxon>
        <taxon>Malpighiales</taxon>
        <taxon>Salicaceae</taxon>
        <taxon>Saliceae</taxon>
        <taxon>Salix</taxon>
    </lineage>
</organism>
<accession>A0A6N2MIZ5</accession>
<dbReference type="AlphaFoldDB" id="A0A6N2MIZ5"/>
<name>A0A6N2MIZ5_SALVM</name>
<proteinExistence type="predicted"/>
<protein>
    <submittedName>
        <fullName evidence="1">Uncharacterized protein</fullName>
    </submittedName>
</protein>
<gene>
    <name evidence="1" type="ORF">SVIM_LOCUS377462</name>
</gene>